<feature type="transmembrane region" description="Helical" evidence="2">
    <location>
        <begin position="12"/>
        <end position="32"/>
    </location>
</feature>
<evidence type="ECO:0000313" key="4">
    <source>
        <dbReference type="EMBL" id="RSK38854.1"/>
    </source>
</evidence>
<dbReference type="InterPro" id="IPR019251">
    <property type="entry name" value="DUF2231_TM"/>
</dbReference>
<feature type="transmembrane region" description="Helical" evidence="2">
    <location>
        <begin position="44"/>
        <end position="64"/>
    </location>
</feature>
<comment type="caution">
    <text evidence="4">The sequence shown here is derived from an EMBL/GenBank/DDBJ whole genome shotgun (WGS) entry which is preliminary data.</text>
</comment>
<feature type="transmembrane region" description="Helical" evidence="2">
    <location>
        <begin position="84"/>
        <end position="102"/>
    </location>
</feature>
<organism evidence="4 5">
    <name type="scientific">Hymenobacter perfusus</name>
    <dbReference type="NCBI Taxonomy" id="1236770"/>
    <lineage>
        <taxon>Bacteria</taxon>
        <taxon>Pseudomonadati</taxon>
        <taxon>Bacteroidota</taxon>
        <taxon>Cytophagia</taxon>
        <taxon>Cytophagales</taxon>
        <taxon>Hymenobacteraceae</taxon>
        <taxon>Hymenobacter</taxon>
    </lineage>
</organism>
<sequence>MFSDFPNLHPLVVHLPIVLLMLSAALQALLVYKDWPPVKWITMGVMAGGFLGALAASTVFHAMPLGLSPRAAAVFEAHEKFAGYTLWLSGITLLLAGVGTFFKIQRRAYEVLVLVAAVATAGVLSVAGHRGAQLVYVEGVGPQGRLLDKHHGHGGGETMPAMEMEGEAHDEAAEADDHNGDPAPASPNPNAAPATPKATDMPGMDMSSPAAGKKGSPTSSGAMDNMDMNGGQPAGQRRPTAPKGAMPGMSGMKMPASKSTQPMPAGMDMSGPATQKPMRDMPGMESMPGMRPPKAGTKKPAKAQSGMEGMGTMADMPGMKASSTKQPGQATPAMGNMKDMPGMEKSQQMPAMGTMPGMSMPANPMDKFRFEDNNPARNKPQKAKQ</sequence>
<feature type="transmembrane region" description="Helical" evidence="2">
    <location>
        <begin position="109"/>
        <end position="128"/>
    </location>
</feature>
<keyword evidence="2" id="KW-1133">Transmembrane helix</keyword>
<feature type="compositionally biased region" description="Low complexity" evidence="1">
    <location>
        <begin position="188"/>
        <end position="199"/>
    </location>
</feature>
<dbReference type="EMBL" id="RWIU01000011">
    <property type="protein sequence ID" value="RSK38854.1"/>
    <property type="molecule type" value="Genomic_DNA"/>
</dbReference>
<dbReference type="Pfam" id="PF09990">
    <property type="entry name" value="DUF2231"/>
    <property type="match status" value="1"/>
</dbReference>
<proteinExistence type="predicted"/>
<dbReference type="Proteomes" id="UP000270291">
    <property type="component" value="Unassembled WGS sequence"/>
</dbReference>
<protein>
    <recommendedName>
        <fullName evidence="3">DUF2231 domain-containing protein</fullName>
    </recommendedName>
</protein>
<feature type="compositionally biased region" description="Basic and acidic residues" evidence="1">
    <location>
        <begin position="167"/>
        <end position="180"/>
    </location>
</feature>
<feature type="domain" description="DUF2231" evidence="3">
    <location>
        <begin position="7"/>
        <end position="141"/>
    </location>
</feature>
<evidence type="ECO:0000259" key="3">
    <source>
        <dbReference type="Pfam" id="PF09990"/>
    </source>
</evidence>
<evidence type="ECO:0000256" key="2">
    <source>
        <dbReference type="SAM" id="Phobius"/>
    </source>
</evidence>
<name>A0A428JXP0_9BACT</name>
<dbReference type="AlphaFoldDB" id="A0A428JXP0"/>
<keyword evidence="2" id="KW-0812">Transmembrane</keyword>
<gene>
    <name evidence="4" type="ORF">EI293_21420</name>
</gene>
<feature type="region of interest" description="Disordered" evidence="1">
    <location>
        <begin position="167"/>
        <end position="385"/>
    </location>
</feature>
<keyword evidence="5" id="KW-1185">Reference proteome</keyword>
<dbReference type="OrthoDB" id="9792840at2"/>
<keyword evidence="2" id="KW-0472">Membrane</keyword>
<accession>A0A428JXP0</accession>
<dbReference type="RefSeq" id="WP_125440605.1">
    <property type="nucleotide sequence ID" value="NZ_RWIU01000011.1"/>
</dbReference>
<evidence type="ECO:0000313" key="5">
    <source>
        <dbReference type="Proteomes" id="UP000270291"/>
    </source>
</evidence>
<reference evidence="4 5" key="1">
    <citation type="submission" date="2018-12" db="EMBL/GenBank/DDBJ databases">
        <authorList>
            <person name="Feng G."/>
            <person name="Zhu H."/>
        </authorList>
    </citation>
    <scope>NUCLEOTIDE SEQUENCE [LARGE SCALE GENOMIC DNA]</scope>
    <source>
        <strain evidence="4 5">LMG 26000</strain>
    </source>
</reference>
<evidence type="ECO:0000256" key="1">
    <source>
        <dbReference type="SAM" id="MobiDB-lite"/>
    </source>
</evidence>